<evidence type="ECO:0000256" key="2">
    <source>
        <dbReference type="SAM" id="SignalP"/>
    </source>
</evidence>
<keyword evidence="6" id="KW-1185">Reference proteome</keyword>
<feature type="domain" description="Serpin" evidence="3">
    <location>
        <begin position="284"/>
        <end position="637"/>
    </location>
</feature>
<sequence length="637" mass="70851">MKYSVSSLSLLLIIEFSSSLPFISIAPNSTLVLPCLPPSAPKLYENSISWAFTPLFPPSSSAIPLFPSSHLSHITSKDGSHLSILMFGERDEGTYTCVNAGWKDERQVKLRNSFSVRVFDASAFELLEVKLAKVGDDVQLPCTPPPATSLSPSHSGAARLAVWYRVMQNARKRLCLTGTEKEGERSTDASLRWASSTHLMGDWSILMSNITVEDSGVYQCEWVEDGNLESPLWSQKLELTVQYPPTEPPPMCLGYDTPWEQCDVESSRTSGRTILKESLAEFSFKIFSHLSQSQPSQNILFSPISISWVLTHMLLGARGQTQVDLEMALSLPHSFSCLHKEMKSLTEELKDSVEIASNIYHKPEFKLNQIFINQSQLFYGAVPVKLTNDSEQNVKLVNDWVAEKTNQKITGLMDSVPPSTLLMLINTVYFNGKWKTMFEKKPKHASFLTLSGDIISVPVLYSSKYKLAQRYSADVKAQVAVFPLSGRARLFILLPQSPSQEHLTQLENMLTDVNVRKMVRYMDKAPTEMTEVTLPKIQLDVKTDLMELLETLGLSDLFVSPNLCGLSLDDSDPPLSLSDAQHRAFLSLSEKGVEAGAATSLSFSRSFASFSALRPFVLLLWGDQVDGPLFLGRVAEP</sequence>
<feature type="chain" id="PRO_5042092600" description="Plasma protease C1 inhibitor" evidence="2">
    <location>
        <begin position="20"/>
        <end position="637"/>
    </location>
</feature>
<evidence type="ECO:0000259" key="3">
    <source>
        <dbReference type="SMART" id="SM00093"/>
    </source>
</evidence>
<dbReference type="Gene3D" id="3.30.497.10">
    <property type="entry name" value="Antithrombin, subunit I, domain 2"/>
    <property type="match status" value="1"/>
</dbReference>
<dbReference type="InterPro" id="IPR042185">
    <property type="entry name" value="Serpin_sf_2"/>
</dbReference>
<evidence type="ECO:0000259" key="4">
    <source>
        <dbReference type="SMART" id="SM00409"/>
    </source>
</evidence>
<name>A0AAD7WVW2_9TELE</name>
<feature type="domain" description="Immunoglobulin" evidence="4">
    <location>
        <begin position="20"/>
        <end position="119"/>
    </location>
</feature>
<evidence type="ECO:0008006" key="7">
    <source>
        <dbReference type="Google" id="ProtNLM"/>
    </source>
</evidence>
<dbReference type="InterPro" id="IPR000215">
    <property type="entry name" value="Serpin_fam"/>
</dbReference>
<keyword evidence="2" id="KW-0732">Signal</keyword>
<dbReference type="InterPro" id="IPR042178">
    <property type="entry name" value="Serpin_sf_1"/>
</dbReference>
<feature type="signal peptide" evidence="2">
    <location>
        <begin position="1"/>
        <end position="19"/>
    </location>
</feature>
<dbReference type="InterPro" id="IPR013783">
    <property type="entry name" value="Ig-like_fold"/>
</dbReference>
<dbReference type="SUPFAM" id="SSF48726">
    <property type="entry name" value="Immunoglobulin"/>
    <property type="match status" value="2"/>
</dbReference>
<dbReference type="InterPro" id="IPR013106">
    <property type="entry name" value="Ig_V-set"/>
</dbReference>
<dbReference type="Gene3D" id="2.60.40.10">
    <property type="entry name" value="Immunoglobulins"/>
    <property type="match status" value="2"/>
</dbReference>
<proteinExistence type="inferred from homology"/>
<dbReference type="EMBL" id="JAINUG010000024">
    <property type="protein sequence ID" value="KAJ8410940.1"/>
    <property type="molecule type" value="Genomic_DNA"/>
</dbReference>
<dbReference type="PANTHER" id="PTHR11461:SF159">
    <property type="entry name" value="PLASMA PROTEASE C1 INHIBITOR"/>
    <property type="match status" value="1"/>
</dbReference>
<feature type="domain" description="Immunoglobulin" evidence="4">
    <location>
        <begin position="127"/>
        <end position="242"/>
    </location>
</feature>
<dbReference type="Gene3D" id="2.30.39.10">
    <property type="entry name" value="Alpha-1-antitrypsin, domain 1"/>
    <property type="match status" value="1"/>
</dbReference>
<evidence type="ECO:0000256" key="1">
    <source>
        <dbReference type="RuleBase" id="RU000411"/>
    </source>
</evidence>
<gene>
    <name evidence="5" type="ORF">AAFF_G00179750</name>
</gene>
<comment type="similarity">
    <text evidence="1">Belongs to the serpin family.</text>
</comment>
<dbReference type="GO" id="GO:0005615">
    <property type="term" value="C:extracellular space"/>
    <property type="evidence" value="ECO:0007669"/>
    <property type="project" value="InterPro"/>
</dbReference>
<reference evidence="5" key="1">
    <citation type="journal article" date="2023" name="Science">
        <title>Genome structures resolve the early diversification of teleost fishes.</title>
        <authorList>
            <person name="Parey E."/>
            <person name="Louis A."/>
            <person name="Montfort J."/>
            <person name="Bouchez O."/>
            <person name="Roques C."/>
            <person name="Iampietro C."/>
            <person name="Lluch J."/>
            <person name="Castinel A."/>
            <person name="Donnadieu C."/>
            <person name="Desvignes T."/>
            <person name="Floi Bucao C."/>
            <person name="Jouanno E."/>
            <person name="Wen M."/>
            <person name="Mejri S."/>
            <person name="Dirks R."/>
            <person name="Jansen H."/>
            <person name="Henkel C."/>
            <person name="Chen W.J."/>
            <person name="Zahm M."/>
            <person name="Cabau C."/>
            <person name="Klopp C."/>
            <person name="Thompson A.W."/>
            <person name="Robinson-Rechavi M."/>
            <person name="Braasch I."/>
            <person name="Lecointre G."/>
            <person name="Bobe J."/>
            <person name="Postlethwait J.H."/>
            <person name="Berthelot C."/>
            <person name="Roest Crollius H."/>
            <person name="Guiguen Y."/>
        </authorList>
    </citation>
    <scope>NUCLEOTIDE SEQUENCE</scope>
    <source>
        <strain evidence="5">NC1722</strain>
    </source>
</reference>
<evidence type="ECO:0000313" key="5">
    <source>
        <dbReference type="EMBL" id="KAJ8410940.1"/>
    </source>
</evidence>
<dbReference type="AlphaFoldDB" id="A0AAD7WVW2"/>
<dbReference type="GO" id="GO:0004867">
    <property type="term" value="F:serine-type endopeptidase inhibitor activity"/>
    <property type="evidence" value="ECO:0007669"/>
    <property type="project" value="InterPro"/>
</dbReference>
<comment type="caution">
    <text evidence="5">The sequence shown here is derived from an EMBL/GenBank/DDBJ whole genome shotgun (WGS) entry which is preliminary data.</text>
</comment>
<protein>
    <recommendedName>
        <fullName evidence="7">Plasma protease C1 inhibitor</fullName>
    </recommendedName>
</protein>
<dbReference type="Pfam" id="PF07686">
    <property type="entry name" value="V-set"/>
    <property type="match status" value="1"/>
</dbReference>
<dbReference type="SMART" id="SM00093">
    <property type="entry name" value="SERPIN"/>
    <property type="match status" value="1"/>
</dbReference>
<accession>A0AAD7WVW2</accession>
<dbReference type="InterPro" id="IPR036179">
    <property type="entry name" value="Ig-like_dom_sf"/>
</dbReference>
<dbReference type="SUPFAM" id="SSF56574">
    <property type="entry name" value="Serpins"/>
    <property type="match status" value="1"/>
</dbReference>
<dbReference type="InterPro" id="IPR023796">
    <property type="entry name" value="Serpin_dom"/>
</dbReference>
<dbReference type="InterPro" id="IPR036186">
    <property type="entry name" value="Serpin_sf"/>
</dbReference>
<dbReference type="Pfam" id="PF00079">
    <property type="entry name" value="Serpin"/>
    <property type="match status" value="1"/>
</dbReference>
<dbReference type="SMART" id="SM00409">
    <property type="entry name" value="IG"/>
    <property type="match status" value="2"/>
</dbReference>
<dbReference type="Proteomes" id="UP001221898">
    <property type="component" value="Unassembled WGS sequence"/>
</dbReference>
<dbReference type="InterPro" id="IPR003599">
    <property type="entry name" value="Ig_sub"/>
</dbReference>
<dbReference type="PANTHER" id="PTHR11461">
    <property type="entry name" value="SERINE PROTEASE INHIBITOR, SERPIN"/>
    <property type="match status" value="1"/>
</dbReference>
<organism evidence="5 6">
    <name type="scientific">Aldrovandia affinis</name>
    <dbReference type="NCBI Taxonomy" id="143900"/>
    <lineage>
        <taxon>Eukaryota</taxon>
        <taxon>Metazoa</taxon>
        <taxon>Chordata</taxon>
        <taxon>Craniata</taxon>
        <taxon>Vertebrata</taxon>
        <taxon>Euteleostomi</taxon>
        <taxon>Actinopterygii</taxon>
        <taxon>Neopterygii</taxon>
        <taxon>Teleostei</taxon>
        <taxon>Notacanthiformes</taxon>
        <taxon>Halosauridae</taxon>
        <taxon>Aldrovandia</taxon>
    </lineage>
</organism>
<evidence type="ECO:0000313" key="6">
    <source>
        <dbReference type="Proteomes" id="UP001221898"/>
    </source>
</evidence>